<evidence type="ECO:0008006" key="3">
    <source>
        <dbReference type="Google" id="ProtNLM"/>
    </source>
</evidence>
<organism evidence="1 2">
    <name type="scientific">Candidatus Segetimicrobium genomatis</name>
    <dbReference type="NCBI Taxonomy" id="2569760"/>
    <lineage>
        <taxon>Bacteria</taxon>
        <taxon>Bacillati</taxon>
        <taxon>Candidatus Sysuimicrobiota</taxon>
        <taxon>Candidatus Sysuimicrobiia</taxon>
        <taxon>Candidatus Sysuimicrobiales</taxon>
        <taxon>Candidatus Segetimicrobiaceae</taxon>
        <taxon>Candidatus Segetimicrobium</taxon>
    </lineage>
</organism>
<comment type="caution">
    <text evidence="1">The sequence shown here is derived from an EMBL/GenBank/DDBJ whole genome shotgun (WGS) entry which is preliminary data.</text>
</comment>
<name>A0A537LBA8_9BACT</name>
<sequence>MRKGIVLALVISVLAVVMLVGGGPASGVSEPLLVLHDAATGKLLRQSIPVQVNGQARQRALPWISGAALATAGDRLEAADATTDADLIGQTPNSAIGCGGRNAGAQNTRVNQDCSFRRQAETDITFNPTDSHNLLAGQNDSRVGFNQCGIDWSTDSGAHWGDLLPPFRQHSNSPQFDGFHTIQGQAGTLHTYDAASDPTVAFDALGRGFFSCVAFDVFTNANAVFVLQSPAAAKGSSFFNIPQLGSTWIVVEDNSSLGFTTAVFHGKEFITTDTSNAVGGARLAGSQNNVYVTWTVFSFDNRCGGGHPGGGYCQSPIYGAMSTNGGRIWSPPEEISGSSSSLCSFGNLFDSRLDEHKCNFDQGSDPIVLPDGRLVVPFNNGNTAAGNPNGQQLAVVCSPSGTTDTQAHAQAAQLNCGTPVKVGDDVIVSEPLCNFGRGPEECIPGAFIRTNDFPRSAVNTTTGALYVAWQDYRNGRFDIQLAKSTDGGASWTQMGTVNPTVGSDATKDHYFAAINVDEGSGKIGVSYYRTDRVNGENTTPTGGFSPCPGSAAGPTPGVPCQVGVGDSFSDYVLSAGTSVPFLVVPLSPTFVAPDGAQRGFNGDYSGLTITPDGLAHPSWSDTRNTAVALNGVVHDEDHFTDAVTLP</sequence>
<proteinExistence type="predicted"/>
<dbReference type="EMBL" id="VBAJ01000251">
    <property type="protein sequence ID" value="TMJ05186.1"/>
    <property type="molecule type" value="Genomic_DNA"/>
</dbReference>
<evidence type="ECO:0000313" key="2">
    <source>
        <dbReference type="Proteomes" id="UP000318661"/>
    </source>
</evidence>
<accession>A0A537LBA8</accession>
<dbReference type="SUPFAM" id="SSF50939">
    <property type="entry name" value="Sialidases"/>
    <property type="match status" value="1"/>
</dbReference>
<evidence type="ECO:0000313" key="1">
    <source>
        <dbReference type="EMBL" id="TMJ05186.1"/>
    </source>
</evidence>
<dbReference type="Proteomes" id="UP000318661">
    <property type="component" value="Unassembled WGS sequence"/>
</dbReference>
<dbReference type="SUPFAM" id="SSF110296">
    <property type="entry name" value="Oligoxyloglucan reducing end-specific cellobiohydrolase"/>
    <property type="match status" value="1"/>
</dbReference>
<reference evidence="1 2" key="1">
    <citation type="journal article" date="2019" name="Nat. Microbiol.">
        <title>Mediterranean grassland soil C-N compound turnover is dependent on rainfall and depth, and is mediated by genomically divergent microorganisms.</title>
        <authorList>
            <person name="Diamond S."/>
            <person name="Andeer P.F."/>
            <person name="Li Z."/>
            <person name="Crits-Christoph A."/>
            <person name="Burstein D."/>
            <person name="Anantharaman K."/>
            <person name="Lane K.R."/>
            <person name="Thomas B.C."/>
            <person name="Pan C."/>
            <person name="Northen T.R."/>
            <person name="Banfield J.F."/>
        </authorList>
    </citation>
    <scope>NUCLEOTIDE SEQUENCE [LARGE SCALE GENOMIC DNA]</scope>
    <source>
        <strain evidence="1">NP_2</strain>
    </source>
</reference>
<dbReference type="InterPro" id="IPR036278">
    <property type="entry name" value="Sialidase_sf"/>
</dbReference>
<protein>
    <recommendedName>
        <fullName evidence="3">Exo-alpha-sialidase</fullName>
    </recommendedName>
</protein>
<dbReference type="AlphaFoldDB" id="A0A537LBA8"/>
<gene>
    <name evidence="1" type="ORF">E6G99_09935</name>
</gene>